<name>A0AAV8QII0_ENSVE</name>
<feature type="domain" description="C2" evidence="2">
    <location>
        <begin position="35"/>
        <end position="141"/>
    </location>
</feature>
<evidence type="ECO:0000313" key="3">
    <source>
        <dbReference type="EMBL" id="KAJ8479914.1"/>
    </source>
</evidence>
<dbReference type="EMBL" id="JAQQAF010000006">
    <property type="protein sequence ID" value="KAJ8479914.1"/>
    <property type="molecule type" value="Genomic_DNA"/>
</dbReference>
<keyword evidence="4" id="KW-1185">Reference proteome</keyword>
<feature type="region of interest" description="Disordered" evidence="1">
    <location>
        <begin position="139"/>
        <end position="198"/>
    </location>
</feature>
<reference evidence="3 4" key="1">
    <citation type="submission" date="2022-12" db="EMBL/GenBank/DDBJ databases">
        <title>Chromosome-scale assembly of the Ensete ventricosum genome.</title>
        <authorList>
            <person name="Dussert Y."/>
            <person name="Stocks J."/>
            <person name="Wendawek A."/>
            <person name="Woldeyes F."/>
            <person name="Nichols R.A."/>
            <person name="Borrell J.S."/>
        </authorList>
    </citation>
    <scope>NUCLEOTIDE SEQUENCE [LARGE SCALE GENOMIC DNA]</scope>
    <source>
        <strain evidence="4">cv. Maze</strain>
        <tissue evidence="3">Seeds</tissue>
    </source>
</reference>
<dbReference type="InterPro" id="IPR000008">
    <property type="entry name" value="C2_dom"/>
</dbReference>
<dbReference type="AlphaFoldDB" id="A0AAV8QII0"/>
<dbReference type="SUPFAM" id="SSF49562">
    <property type="entry name" value="C2 domain (Calcium/lipid-binding domain, CaLB)"/>
    <property type="match status" value="1"/>
</dbReference>
<dbReference type="Proteomes" id="UP001222027">
    <property type="component" value="Unassembled WGS sequence"/>
</dbReference>
<gene>
    <name evidence="3" type="ORF">OPV22_023641</name>
</gene>
<comment type="caution">
    <text evidence="3">The sequence shown here is derived from an EMBL/GenBank/DDBJ whole genome shotgun (WGS) entry which is preliminary data.</text>
</comment>
<dbReference type="Pfam" id="PF00168">
    <property type="entry name" value="C2"/>
    <property type="match status" value="1"/>
</dbReference>
<evidence type="ECO:0000313" key="4">
    <source>
        <dbReference type="Proteomes" id="UP001222027"/>
    </source>
</evidence>
<sequence>MAGVVRVIASSVFHGIFGALNNKHRDAETPALLHGVLEVTVYEANHLHNVIEGLLLQAAESVQEAFKDKLAHTRLFAAVEIGAATVVRTRMAEFQPDNPKWNQSFRVYCAYTSPYVEISVRNRLQVSLAMAVGRAKISSTTHRGTSGRLVRSLPRRWPQDAQRAGPCRPQVHPPSPAIHVGTRGSRAASVDSPTPSSP</sequence>
<accession>A0AAV8QII0</accession>
<organism evidence="3 4">
    <name type="scientific">Ensete ventricosum</name>
    <name type="common">Abyssinian banana</name>
    <name type="synonym">Musa ensete</name>
    <dbReference type="NCBI Taxonomy" id="4639"/>
    <lineage>
        <taxon>Eukaryota</taxon>
        <taxon>Viridiplantae</taxon>
        <taxon>Streptophyta</taxon>
        <taxon>Embryophyta</taxon>
        <taxon>Tracheophyta</taxon>
        <taxon>Spermatophyta</taxon>
        <taxon>Magnoliopsida</taxon>
        <taxon>Liliopsida</taxon>
        <taxon>Zingiberales</taxon>
        <taxon>Musaceae</taxon>
        <taxon>Ensete</taxon>
    </lineage>
</organism>
<dbReference type="Gene3D" id="2.60.40.150">
    <property type="entry name" value="C2 domain"/>
    <property type="match status" value="1"/>
</dbReference>
<evidence type="ECO:0000259" key="2">
    <source>
        <dbReference type="Pfam" id="PF00168"/>
    </source>
</evidence>
<proteinExistence type="predicted"/>
<dbReference type="InterPro" id="IPR035892">
    <property type="entry name" value="C2_domain_sf"/>
</dbReference>
<protein>
    <recommendedName>
        <fullName evidence="2">C2 domain-containing protein</fullName>
    </recommendedName>
</protein>
<evidence type="ECO:0000256" key="1">
    <source>
        <dbReference type="SAM" id="MobiDB-lite"/>
    </source>
</evidence>